<proteinExistence type="inferred from homology"/>
<sequence length="529" mass="57673">MSRRLGALAITAGLAVAVTGCSGGKVRPAASARTASFVYSFNLNVVTDWDPATSYSNEIIAMQNVYESLTRYDSASRTVKPRLAEKWTRSADGKVWTFTLRDGVKFHTGTALTSAAAKKAIERTVAGKGGAAYIWDPVKTIETPDPRTLVFKLKYAAPLDLISAADYGAYIYDTAAPGGGDLKKYLGQGHDTGSGPYTVAQWNKGQEAEVRLGQFKGYWGGWSGAHYTGVEFRDTPQVTTAWQQLRARDVTYVHRLNPQLFAQAKSTGGIGTQATPSFQNLLAFFNTAAGPLKDVALRKAVQNAIDYDGLVAALKGSGTIASGIVPNGLVGATTSLALHQNTAEAKRLLNQAGYGPGKKSLTLSLTYAQGDDDQQTFVTLLSSALKQLNVTLRAKPMQWDAQWDQAKNRDAAERQDIFVMYWYPDYPDAYSWFTNLFRSADPVNFNLTYLDDPGVDKRIDALPQLTATYRTSAQQAYEDLQRELVVDKAVVAPLFVQQYQRAFAKDVGGYTDDPAYPNVVFAYDARPAS</sequence>
<dbReference type="RefSeq" id="WP_220169212.1">
    <property type="nucleotide sequence ID" value="NZ_JAIBOA010000019.1"/>
</dbReference>
<dbReference type="InterPro" id="IPR000914">
    <property type="entry name" value="SBP_5_dom"/>
</dbReference>
<organism evidence="6 7">
    <name type="scientific">Actinomadura parmotrematis</name>
    <dbReference type="NCBI Taxonomy" id="2864039"/>
    <lineage>
        <taxon>Bacteria</taxon>
        <taxon>Bacillati</taxon>
        <taxon>Actinomycetota</taxon>
        <taxon>Actinomycetes</taxon>
        <taxon>Streptosporangiales</taxon>
        <taxon>Thermomonosporaceae</taxon>
        <taxon>Actinomadura</taxon>
    </lineage>
</organism>
<comment type="subcellular location">
    <subcellularLocation>
        <location evidence="1">Cell membrane</location>
        <topology evidence="1">Lipid-anchor</topology>
    </subcellularLocation>
</comment>
<evidence type="ECO:0000259" key="5">
    <source>
        <dbReference type="Pfam" id="PF00496"/>
    </source>
</evidence>
<dbReference type="EMBL" id="JAIBOA010000019">
    <property type="protein sequence ID" value="MBW8485976.1"/>
    <property type="molecule type" value="Genomic_DNA"/>
</dbReference>
<feature type="domain" description="Solute-binding protein family 5" evidence="5">
    <location>
        <begin position="78"/>
        <end position="440"/>
    </location>
</feature>
<comment type="similarity">
    <text evidence="2">Belongs to the bacterial solute-binding protein 5 family.</text>
</comment>
<keyword evidence="4" id="KW-0732">Signal</keyword>
<evidence type="ECO:0000313" key="6">
    <source>
        <dbReference type="EMBL" id="MBW8485976.1"/>
    </source>
</evidence>
<dbReference type="Gene3D" id="3.10.105.10">
    <property type="entry name" value="Dipeptide-binding Protein, Domain 3"/>
    <property type="match status" value="1"/>
</dbReference>
<dbReference type="Gene3D" id="3.90.76.10">
    <property type="entry name" value="Dipeptide-binding Protein, Domain 1"/>
    <property type="match status" value="1"/>
</dbReference>
<dbReference type="InterPro" id="IPR030678">
    <property type="entry name" value="Peptide/Ni-bd"/>
</dbReference>
<name>A0ABS7FZV3_9ACTN</name>
<gene>
    <name evidence="6" type="ORF">K1Y72_26615</name>
</gene>
<comment type="caution">
    <text evidence="6">The sequence shown here is derived from an EMBL/GenBank/DDBJ whole genome shotgun (WGS) entry which is preliminary data.</text>
</comment>
<dbReference type="PROSITE" id="PS01040">
    <property type="entry name" value="SBP_BACTERIAL_5"/>
    <property type="match status" value="1"/>
</dbReference>
<dbReference type="Pfam" id="PF00496">
    <property type="entry name" value="SBP_bac_5"/>
    <property type="match status" value="1"/>
</dbReference>
<evidence type="ECO:0000256" key="3">
    <source>
        <dbReference type="ARBA" id="ARBA00022448"/>
    </source>
</evidence>
<keyword evidence="7" id="KW-1185">Reference proteome</keyword>
<dbReference type="PANTHER" id="PTHR30290:SF9">
    <property type="entry name" value="OLIGOPEPTIDE-BINDING PROTEIN APPA"/>
    <property type="match status" value="1"/>
</dbReference>
<reference evidence="6 7" key="1">
    <citation type="submission" date="2021-07" db="EMBL/GenBank/DDBJ databases">
        <title>Actinomadura sp. PM05-2 isolated from lichen.</title>
        <authorList>
            <person name="Somphong A."/>
            <person name="Phongsopitanun W."/>
            <person name="Tanasupawat S."/>
            <person name="Peongsungnone V."/>
        </authorList>
    </citation>
    <scope>NUCLEOTIDE SEQUENCE [LARGE SCALE GENOMIC DNA]</scope>
    <source>
        <strain evidence="6 7">PM05-2</strain>
    </source>
</reference>
<dbReference type="SUPFAM" id="SSF53850">
    <property type="entry name" value="Periplasmic binding protein-like II"/>
    <property type="match status" value="1"/>
</dbReference>
<dbReference type="InterPro" id="IPR023765">
    <property type="entry name" value="SBP_5_CS"/>
</dbReference>
<evidence type="ECO:0000313" key="7">
    <source>
        <dbReference type="Proteomes" id="UP000774570"/>
    </source>
</evidence>
<accession>A0ABS7FZV3</accession>
<dbReference type="PANTHER" id="PTHR30290">
    <property type="entry name" value="PERIPLASMIC BINDING COMPONENT OF ABC TRANSPORTER"/>
    <property type="match status" value="1"/>
</dbReference>
<protein>
    <submittedName>
        <fullName evidence="6">ABC transporter substrate-binding protein</fullName>
    </submittedName>
</protein>
<dbReference type="PROSITE" id="PS51257">
    <property type="entry name" value="PROKAR_LIPOPROTEIN"/>
    <property type="match status" value="1"/>
</dbReference>
<dbReference type="Gene3D" id="3.40.190.10">
    <property type="entry name" value="Periplasmic binding protein-like II"/>
    <property type="match status" value="1"/>
</dbReference>
<evidence type="ECO:0000256" key="2">
    <source>
        <dbReference type="ARBA" id="ARBA00005695"/>
    </source>
</evidence>
<dbReference type="Proteomes" id="UP000774570">
    <property type="component" value="Unassembled WGS sequence"/>
</dbReference>
<keyword evidence="3" id="KW-0813">Transport</keyword>
<evidence type="ECO:0000256" key="4">
    <source>
        <dbReference type="ARBA" id="ARBA00022729"/>
    </source>
</evidence>
<evidence type="ECO:0000256" key="1">
    <source>
        <dbReference type="ARBA" id="ARBA00004193"/>
    </source>
</evidence>
<dbReference type="InterPro" id="IPR039424">
    <property type="entry name" value="SBP_5"/>
</dbReference>
<dbReference type="PIRSF" id="PIRSF002741">
    <property type="entry name" value="MppA"/>
    <property type="match status" value="1"/>
</dbReference>
<dbReference type="CDD" id="cd08512">
    <property type="entry name" value="PBP2_NikA_DppA_OppA_like_7"/>
    <property type="match status" value="1"/>
</dbReference>